<dbReference type="Pfam" id="PF14278">
    <property type="entry name" value="TetR_C_8"/>
    <property type="match status" value="1"/>
</dbReference>
<reference evidence="4" key="1">
    <citation type="submission" date="2024-05" db="EMBL/GenBank/DDBJ databases">
        <title>Draft genome assemblies of 36 bacteria isolated from hibernating arctic ground squirrels.</title>
        <authorList>
            <person name="McKee H."/>
            <person name="Mullen L."/>
            <person name="Drown D.M."/>
            <person name="Duddleston K.N."/>
        </authorList>
    </citation>
    <scope>NUCLEOTIDE SEQUENCE</scope>
    <source>
        <strain evidence="4">AN1007</strain>
    </source>
</reference>
<feature type="domain" description="HTH tetR-type" evidence="3">
    <location>
        <begin position="6"/>
        <end position="66"/>
    </location>
</feature>
<dbReference type="EMBL" id="CP159992">
    <property type="protein sequence ID" value="XCP97223.1"/>
    <property type="molecule type" value="Genomic_DNA"/>
</dbReference>
<dbReference type="PANTHER" id="PTHR43479:SF7">
    <property type="entry name" value="TETR-FAMILY TRANSCRIPTIONAL REGULATOR"/>
    <property type="match status" value="1"/>
</dbReference>
<feature type="DNA-binding region" description="H-T-H motif" evidence="2">
    <location>
        <begin position="29"/>
        <end position="48"/>
    </location>
</feature>
<proteinExistence type="predicted"/>
<dbReference type="Gene3D" id="1.10.357.10">
    <property type="entry name" value="Tetracycline Repressor, domain 2"/>
    <property type="match status" value="1"/>
</dbReference>
<name>A0AAU8NKE9_9BACL</name>
<dbReference type="PANTHER" id="PTHR43479">
    <property type="entry name" value="ACREF/ENVCD OPERON REPRESSOR-RELATED"/>
    <property type="match status" value="1"/>
</dbReference>
<dbReference type="AlphaFoldDB" id="A0AAU8NKE9"/>
<dbReference type="Pfam" id="PF00440">
    <property type="entry name" value="TetR_N"/>
    <property type="match status" value="1"/>
</dbReference>
<dbReference type="InterPro" id="IPR001647">
    <property type="entry name" value="HTH_TetR"/>
</dbReference>
<dbReference type="InterPro" id="IPR050624">
    <property type="entry name" value="HTH-type_Tx_Regulator"/>
</dbReference>
<dbReference type="GO" id="GO:0003677">
    <property type="term" value="F:DNA binding"/>
    <property type="evidence" value="ECO:0007669"/>
    <property type="project" value="UniProtKB-UniRule"/>
</dbReference>
<evidence type="ECO:0000259" key="3">
    <source>
        <dbReference type="PROSITE" id="PS50977"/>
    </source>
</evidence>
<dbReference type="RefSeq" id="WP_366295835.1">
    <property type="nucleotide sequence ID" value="NZ_CP159992.1"/>
</dbReference>
<dbReference type="SUPFAM" id="SSF46689">
    <property type="entry name" value="Homeodomain-like"/>
    <property type="match status" value="1"/>
</dbReference>
<sequence>MDRRIVRSRQMIMEAFIGLLGEQDFEKITIQGIADRANVNRGTVYLHFTDKYDLLEQSVETYLNMLVDSCLPEEGPGAGLSPDLLVRAFVYLKEHASIYRVLITSKGTPTFRHRMTQMIKGNIAVVVSGMKLESDIHRDVLAQYLSISITGLIEWWVVESMPYTPEEMVEQLNKILTTRLELW</sequence>
<gene>
    <name evidence="4" type="ORF">ABXS70_11195</name>
</gene>
<dbReference type="PROSITE" id="PS50977">
    <property type="entry name" value="HTH_TETR_2"/>
    <property type="match status" value="1"/>
</dbReference>
<protein>
    <submittedName>
        <fullName evidence="4">TetR/AcrR family transcriptional regulator</fullName>
    </submittedName>
</protein>
<dbReference type="PRINTS" id="PR00455">
    <property type="entry name" value="HTHTETR"/>
</dbReference>
<evidence type="ECO:0000256" key="2">
    <source>
        <dbReference type="PROSITE-ProRule" id="PRU00335"/>
    </source>
</evidence>
<keyword evidence="1 2" id="KW-0238">DNA-binding</keyword>
<organism evidence="4">
    <name type="scientific">Paenibacillus sp. AN1007</name>
    <dbReference type="NCBI Taxonomy" id="3151385"/>
    <lineage>
        <taxon>Bacteria</taxon>
        <taxon>Bacillati</taxon>
        <taxon>Bacillota</taxon>
        <taxon>Bacilli</taxon>
        <taxon>Bacillales</taxon>
        <taxon>Paenibacillaceae</taxon>
        <taxon>Paenibacillus</taxon>
    </lineage>
</organism>
<evidence type="ECO:0000256" key="1">
    <source>
        <dbReference type="ARBA" id="ARBA00023125"/>
    </source>
</evidence>
<dbReference type="InterPro" id="IPR009057">
    <property type="entry name" value="Homeodomain-like_sf"/>
</dbReference>
<dbReference type="InterPro" id="IPR039532">
    <property type="entry name" value="TetR_C_Firmicutes"/>
</dbReference>
<accession>A0AAU8NKE9</accession>
<evidence type="ECO:0000313" key="4">
    <source>
        <dbReference type="EMBL" id="XCP97223.1"/>
    </source>
</evidence>